<evidence type="ECO:0000259" key="1">
    <source>
        <dbReference type="Pfam" id="PF08241"/>
    </source>
</evidence>
<accession>A0A6C0DKS5</accession>
<protein>
    <recommendedName>
        <fullName evidence="1">Methyltransferase type 11 domain-containing protein</fullName>
    </recommendedName>
</protein>
<dbReference type="SUPFAM" id="SSF53335">
    <property type="entry name" value="S-adenosyl-L-methionine-dependent methyltransferases"/>
    <property type="match status" value="1"/>
</dbReference>
<dbReference type="EMBL" id="MN739627">
    <property type="protein sequence ID" value="QHT16830.1"/>
    <property type="molecule type" value="Genomic_DNA"/>
</dbReference>
<proteinExistence type="predicted"/>
<dbReference type="GO" id="GO:0008757">
    <property type="term" value="F:S-adenosylmethionine-dependent methyltransferase activity"/>
    <property type="evidence" value="ECO:0007669"/>
    <property type="project" value="InterPro"/>
</dbReference>
<organism evidence="2">
    <name type="scientific">viral metagenome</name>
    <dbReference type="NCBI Taxonomy" id="1070528"/>
    <lineage>
        <taxon>unclassified sequences</taxon>
        <taxon>metagenomes</taxon>
        <taxon>organismal metagenomes</taxon>
    </lineage>
</organism>
<feature type="domain" description="Methyltransferase type 11" evidence="1">
    <location>
        <begin position="100"/>
        <end position="148"/>
    </location>
</feature>
<evidence type="ECO:0000313" key="2">
    <source>
        <dbReference type="EMBL" id="QHT16830.1"/>
    </source>
</evidence>
<sequence>MFKQFSDTEITDLYNKYVKYKPYQYYQTHYNLYKQVMTLDLKHFNPETSDYPRLASIIDFKNWLSSHNLKHFENVLSTCKSDPELQLLSYSNIDYAEYDGKSNDLHTLDLPKKEYDLVVVNQTLEHVYNPFQCVKNIYDHIKQGGYFFTSVPMINIDHNLPFYYWGINPTGLALMCKSQGFEVLEVGFWGNREYILNLFGREPWPSYKSMGGDTQNDPNFICQCWILCRKN</sequence>
<dbReference type="Pfam" id="PF08241">
    <property type="entry name" value="Methyltransf_11"/>
    <property type="match status" value="1"/>
</dbReference>
<name>A0A6C0DKS5_9ZZZZ</name>
<dbReference type="InterPro" id="IPR029063">
    <property type="entry name" value="SAM-dependent_MTases_sf"/>
</dbReference>
<reference evidence="2" key="1">
    <citation type="journal article" date="2020" name="Nature">
        <title>Giant virus diversity and host interactions through global metagenomics.</title>
        <authorList>
            <person name="Schulz F."/>
            <person name="Roux S."/>
            <person name="Paez-Espino D."/>
            <person name="Jungbluth S."/>
            <person name="Walsh D.A."/>
            <person name="Denef V.J."/>
            <person name="McMahon K.D."/>
            <person name="Konstantinidis K.T."/>
            <person name="Eloe-Fadrosh E.A."/>
            <person name="Kyrpides N.C."/>
            <person name="Woyke T."/>
        </authorList>
    </citation>
    <scope>NUCLEOTIDE SEQUENCE</scope>
    <source>
        <strain evidence="2">GVMAG-M-3300023174-207</strain>
    </source>
</reference>
<dbReference type="Gene3D" id="3.40.50.150">
    <property type="entry name" value="Vaccinia Virus protein VP39"/>
    <property type="match status" value="1"/>
</dbReference>
<dbReference type="InterPro" id="IPR013216">
    <property type="entry name" value="Methyltransf_11"/>
</dbReference>
<dbReference type="AlphaFoldDB" id="A0A6C0DKS5"/>